<dbReference type="PROSITE" id="PS51736">
    <property type="entry name" value="RECOMBINASES_3"/>
    <property type="match status" value="1"/>
</dbReference>
<dbReference type="EMBL" id="BFAV01000136">
    <property type="protein sequence ID" value="GBF34321.1"/>
    <property type="molecule type" value="Genomic_DNA"/>
</dbReference>
<proteinExistence type="predicted"/>
<dbReference type="InterPro" id="IPR038109">
    <property type="entry name" value="DNA_bind_recomb_sf"/>
</dbReference>
<evidence type="ECO:0000259" key="1">
    <source>
        <dbReference type="PROSITE" id="PS51736"/>
    </source>
</evidence>
<dbReference type="Gene3D" id="3.40.50.1390">
    <property type="entry name" value="Resolvase, N-terminal catalytic domain"/>
    <property type="match status" value="1"/>
</dbReference>
<organism evidence="3 4">
    <name type="scientific">Desulfocucumis palustris</name>
    <dbReference type="NCBI Taxonomy" id="1898651"/>
    <lineage>
        <taxon>Bacteria</taxon>
        <taxon>Bacillati</taxon>
        <taxon>Bacillota</taxon>
        <taxon>Clostridia</taxon>
        <taxon>Eubacteriales</taxon>
        <taxon>Desulfocucumaceae</taxon>
        <taxon>Desulfocucumis</taxon>
    </lineage>
</organism>
<dbReference type="PANTHER" id="PTHR30461:SF23">
    <property type="entry name" value="DNA RECOMBINASE-RELATED"/>
    <property type="match status" value="1"/>
</dbReference>
<accession>A0A2L2XK92</accession>
<evidence type="ECO:0000259" key="2">
    <source>
        <dbReference type="PROSITE" id="PS51737"/>
    </source>
</evidence>
<dbReference type="PANTHER" id="PTHR30461">
    <property type="entry name" value="DNA-INVERTASE FROM LAMBDOID PROPHAGE"/>
    <property type="match status" value="1"/>
</dbReference>
<dbReference type="InterPro" id="IPR050639">
    <property type="entry name" value="SSR_resolvase"/>
</dbReference>
<dbReference type="RefSeq" id="WP_104372602.1">
    <property type="nucleotide sequence ID" value="NZ_BFAV01000136.1"/>
</dbReference>
<dbReference type="Pfam" id="PF07508">
    <property type="entry name" value="Recombinase"/>
    <property type="match status" value="1"/>
</dbReference>
<dbReference type="AlphaFoldDB" id="A0A2L2XK92"/>
<dbReference type="SMART" id="SM00857">
    <property type="entry name" value="Resolvase"/>
    <property type="match status" value="1"/>
</dbReference>
<comment type="caution">
    <text evidence="3">The sequence shown here is derived from an EMBL/GenBank/DDBJ whole genome shotgun (WGS) entry which is preliminary data.</text>
</comment>
<gene>
    <name evidence="3" type="ORF">DCCM_3433</name>
</gene>
<dbReference type="Proteomes" id="UP000239549">
    <property type="component" value="Unassembled WGS sequence"/>
</dbReference>
<dbReference type="InterPro" id="IPR006119">
    <property type="entry name" value="Resolv_N"/>
</dbReference>
<dbReference type="GO" id="GO:0003677">
    <property type="term" value="F:DNA binding"/>
    <property type="evidence" value="ECO:0007669"/>
    <property type="project" value="InterPro"/>
</dbReference>
<dbReference type="PROSITE" id="PS51737">
    <property type="entry name" value="RECOMBINASE_DNA_BIND"/>
    <property type="match status" value="1"/>
</dbReference>
<evidence type="ECO:0000313" key="4">
    <source>
        <dbReference type="Proteomes" id="UP000239549"/>
    </source>
</evidence>
<reference evidence="4" key="1">
    <citation type="submission" date="2018-02" db="EMBL/GenBank/DDBJ databases">
        <title>Genome sequence of Desulfocucumis palustris strain NAW-5.</title>
        <authorList>
            <person name="Watanabe M."/>
            <person name="Kojima H."/>
            <person name="Fukui M."/>
        </authorList>
    </citation>
    <scope>NUCLEOTIDE SEQUENCE [LARGE SCALE GENOMIC DNA]</scope>
    <source>
        <strain evidence="4">NAW-5</strain>
    </source>
</reference>
<feature type="domain" description="Resolvase/invertase-type recombinase catalytic" evidence="1">
    <location>
        <begin position="29"/>
        <end position="180"/>
    </location>
</feature>
<dbReference type="CDD" id="cd00338">
    <property type="entry name" value="Ser_Recombinase"/>
    <property type="match status" value="1"/>
</dbReference>
<dbReference type="Gene3D" id="3.90.1750.20">
    <property type="entry name" value="Putative Large Serine Recombinase, Chain B, Domain 2"/>
    <property type="match status" value="1"/>
</dbReference>
<keyword evidence="4" id="KW-1185">Reference proteome</keyword>
<dbReference type="InterPro" id="IPR036162">
    <property type="entry name" value="Resolvase-like_N_sf"/>
</dbReference>
<sequence length="562" mass="65856">MCRISLTIPKQRTDIMPARTKEITEYITHIINYLRRSRQDIEREKRTGEDTLATQKKIMIKVLDDLKIPYDQVEEIGSGDKIETRPIFLQVLKSIEQGKYNAIAVKEIPRLGRGTYTDMGQIYDLLVSKRIFIITPYKIYDPQNPADARQIRFELFFAREEFEMIKERLVSAKYNLAHEGKWICGQAPFGYRLNNSTQRLEIDEDEAQIVRYIFTLYVYGLEQNGTTREIAFRAIASYLTKIGIPTPRRAISWNYLSVKRFIENVVYIGTVKYRTRKRIANKYFNRPEEEWIVVEHAHEPIIDKETWDLAQKKLQKVAEQPKVKLDFSPCELAGLVVCSKCGHRMVRQYSVQNYKKKAGGISKYHKEFLWCPTPGCTCVKYRDVESEILRYLDILDEFDTQKLDEIFGQVYQQQKEAAVSIDTNESVQRRKAELKRRLKFIYEKYEAGIYDDQIFQERRDEIEKELSMLDAIESPGTKKPVQGQEMLQLKKNIKTFLEAYHSAENKTLKNKLLSDLIAVVYLNKTGKGKFDLEIHPRFTFSLAGKNITKNDAYHHNSPNGYY</sequence>
<dbReference type="OrthoDB" id="1094757at2"/>
<name>A0A2L2XK92_9FIRM</name>
<feature type="domain" description="Recombinase" evidence="2">
    <location>
        <begin position="188"/>
        <end position="320"/>
    </location>
</feature>
<protein>
    <submittedName>
        <fullName evidence="3">Site-specific recombinase</fullName>
    </submittedName>
</protein>
<dbReference type="Pfam" id="PF00239">
    <property type="entry name" value="Resolvase"/>
    <property type="match status" value="1"/>
</dbReference>
<dbReference type="SUPFAM" id="SSF53041">
    <property type="entry name" value="Resolvase-like"/>
    <property type="match status" value="1"/>
</dbReference>
<dbReference type="GO" id="GO:0000150">
    <property type="term" value="F:DNA strand exchange activity"/>
    <property type="evidence" value="ECO:0007669"/>
    <property type="project" value="InterPro"/>
</dbReference>
<dbReference type="InterPro" id="IPR011109">
    <property type="entry name" value="DNA_bind_recombinase_dom"/>
</dbReference>
<evidence type="ECO:0000313" key="3">
    <source>
        <dbReference type="EMBL" id="GBF34321.1"/>
    </source>
</evidence>